<evidence type="ECO:0000256" key="1">
    <source>
        <dbReference type="SAM" id="MobiDB-lite"/>
    </source>
</evidence>
<name>V4S3P2_CITCL</name>
<dbReference type="Gramene" id="ESR33405">
    <property type="protein sequence ID" value="ESR33405"/>
    <property type="gene ID" value="CICLE_v10006336mg"/>
</dbReference>
<organism evidence="2 3">
    <name type="scientific">Citrus clementina</name>
    <name type="common">Clementine</name>
    <name type="synonym">Citrus deliciosa x Citrus sinensis</name>
    <dbReference type="NCBI Taxonomy" id="85681"/>
    <lineage>
        <taxon>Eukaryota</taxon>
        <taxon>Viridiplantae</taxon>
        <taxon>Streptophyta</taxon>
        <taxon>Embryophyta</taxon>
        <taxon>Tracheophyta</taxon>
        <taxon>Spermatophyta</taxon>
        <taxon>Magnoliopsida</taxon>
        <taxon>eudicotyledons</taxon>
        <taxon>Gunneridae</taxon>
        <taxon>Pentapetalae</taxon>
        <taxon>rosids</taxon>
        <taxon>malvids</taxon>
        <taxon>Sapindales</taxon>
        <taxon>Rutaceae</taxon>
        <taxon>Aurantioideae</taxon>
        <taxon>Citrus</taxon>
    </lineage>
</organism>
<keyword evidence="3" id="KW-1185">Reference proteome</keyword>
<accession>V4S3P2</accession>
<dbReference type="InParanoid" id="V4S3P2"/>
<dbReference type="AlphaFoldDB" id="V4S3P2"/>
<dbReference type="EMBL" id="KI537036">
    <property type="protein sequence ID" value="ESR33405.1"/>
    <property type="molecule type" value="Genomic_DNA"/>
</dbReference>
<protein>
    <submittedName>
        <fullName evidence="2">Uncharacterized protein</fullName>
    </submittedName>
</protein>
<reference evidence="2 3" key="1">
    <citation type="submission" date="2013-10" db="EMBL/GenBank/DDBJ databases">
        <authorList>
            <consortium name="International Citrus Genome Consortium"/>
            <person name="Jenkins J."/>
            <person name="Schmutz J."/>
            <person name="Prochnik S."/>
            <person name="Rokhsar D."/>
            <person name="Gmitter F."/>
            <person name="Ollitrault P."/>
            <person name="Machado M."/>
            <person name="Talon M."/>
            <person name="Wincker P."/>
            <person name="Jaillon O."/>
            <person name="Morgante M."/>
        </authorList>
    </citation>
    <scope>NUCLEOTIDE SEQUENCE</scope>
    <source>
        <strain evidence="3">cv. Clemenules</strain>
    </source>
</reference>
<evidence type="ECO:0000313" key="3">
    <source>
        <dbReference type="Proteomes" id="UP000030687"/>
    </source>
</evidence>
<evidence type="ECO:0000313" key="2">
    <source>
        <dbReference type="EMBL" id="ESR33405.1"/>
    </source>
</evidence>
<proteinExistence type="predicted"/>
<dbReference type="KEGG" id="cic:CICLE_v10006336mg"/>
<gene>
    <name evidence="2" type="ORF">CICLE_v10006336mg</name>
</gene>
<sequence length="85" mass="9282">MKFSSHTPSHAPDTHKHPYAAHTKFTQIDCILRSANAASITRGVGGRAGSVSTVDLTRRTIIRLVIMILVLTRKQKRIVVSAGEC</sequence>
<dbReference type="Proteomes" id="UP000030687">
    <property type="component" value="Unassembled WGS sequence"/>
</dbReference>
<feature type="region of interest" description="Disordered" evidence="1">
    <location>
        <begin position="1"/>
        <end position="20"/>
    </location>
</feature>